<dbReference type="PANTHER" id="PTHR12409">
    <property type="entry name" value="PREFOLDIN SUBUNIT 3"/>
    <property type="match status" value="1"/>
</dbReference>
<dbReference type="InterPro" id="IPR001202">
    <property type="entry name" value="WW_dom"/>
</dbReference>
<feature type="region of interest" description="Disordered" evidence="4">
    <location>
        <begin position="71"/>
        <end position="155"/>
    </location>
</feature>
<organism evidence="6 7">
    <name type="scientific">Phytophthora infestans</name>
    <name type="common">Potato late blight agent</name>
    <name type="synonym">Botrytis infestans</name>
    <dbReference type="NCBI Taxonomy" id="4787"/>
    <lineage>
        <taxon>Eukaryota</taxon>
        <taxon>Sar</taxon>
        <taxon>Stramenopiles</taxon>
        <taxon>Oomycota</taxon>
        <taxon>Peronosporomycetes</taxon>
        <taxon>Peronosporales</taxon>
        <taxon>Peronosporaceae</taxon>
        <taxon>Phytophthora</taxon>
    </lineage>
</organism>
<feature type="compositionally biased region" description="Basic and acidic residues" evidence="4">
    <location>
        <begin position="126"/>
        <end position="148"/>
    </location>
</feature>
<dbReference type="SMART" id="SM00248">
    <property type="entry name" value="ANK"/>
    <property type="match status" value="3"/>
</dbReference>
<dbReference type="GO" id="GO:0005737">
    <property type="term" value="C:cytoplasm"/>
    <property type="evidence" value="ECO:0007669"/>
    <property type="project" value="TreeGrafter"/>
</dbReference>
<dbReference type="PROSITE" id="PS01159">
    <property type="entry name" value="WW_DOMAIN_1"/>
    <property type="match status" value="2"/>
</dbReference>
<protein>
    <submittedName>
        <fullName evidence="6">Ankyrin repeats domain-containing protein</fullName>
    </submittedName>
</protein>
<evidence type="ECO:0000313" key="7">
    <source>
        <dbReference type="Proteomes" id="UP000704712"/>
    </source>
</evidence>
<feature type="compositionally biased region" description="Basic and acidic residues" evidence="4">
    <location>
        <begin position="632"/>
        <end position="654"/>
    </location>
</feature>
<dbReference type="EMBL" id="JAACNO010000105">
    <property type="protein sequence ID" value="KAF4149895.1"/>
    <property type="molecule type" value="Genomic_DNA"/>
</dbReference>
<feature type="compositionally biased region" description="Low complexity" evidence="4">
    <location>
        <begin position="313"/>
        <end position="329"/>
    </location>
</feature>
<dbReference type="GO" id="GO:0007017">
    <property type="term" value="P:microtubule-based process"/>
    <property type="evidence" value="ECO:0007669"/>
    <property type="project" value="TreeGrafter"/>
</dbReference>
<keyword evidence="3" id="KW-0040">ANK repeat</keyword>
<dbReference type="CDD" id="cd00201">
    <property type="entry name" value="WW"/>
    <property type="match status" value="3"/>
</dbReference>
<dbReference type="Gene3D" id="1.25.40.20">
    <property type="entry name" value="Ankyrin repeat-containing domain"/>
    <property type="match status" value="1"/>
</dbReference>
<dbReference type="GO" id="GO:0016272">
    <property type="term" value="C:prefoldin complex"/>
    <property type="evidence" value="ECO:0007669"/>
    <property type="project" value="InterPro"/>
</dbReference>
<proteinExistence type="inferred from homology"/>
<dbReference type="PROSITE" id="PS50297">
    <property type="entry name" value="ANK_REP_REGION"/>
    <property type="match status" value="3"/>
</dbReference>
<evidence type="ECO:0000313" key="6">
    <source>
        <dbReference type="EMBL" id="KAF4149895.1"/>
    </source>
</evidence>
<dbReference type="PROSITE" id="PS50096">
    <property type="entry name" value="IQ"/>
    <property type="match status" value="1"/>
</dbReference>
<dbReference type="InterPro" id="IPR036020">
    <property type="entry name" value="WW_dom_sf"/>
</dbReference>
<dbReference type="GO" id="GO:0006457">
    <property type="term" value="P:protein folding"/>
    <property type="evidence" value="ECO:0007669"/>
    <property type="project" value="InterPro"/>
</dbReference>
<feature type="region of interest" description="Disordered" evidence="4">
    <location>
        <begin position="617"/>
        <end position="655"/>
    </location>
</feature>
<dbReference type="Proteomes" id="UP000704712">
    <property type="component" value="Unassembled WGS sequence"/>
</dbReference>
<dbReference type="Pfam" id="PF12796">
    <property type="entry name" value="Ank_2"/>
    <property type="match status" value="1"/>
</dbReference>
<dbReference type="PANTHER" id="PTHR12409:SF0">
    <property type="entry name" value="PREFOLDIN SUBUNIT 3"/>
    <property type="match status" value="1"/>
</dbReference>
<dbReference type="SUPFAM" id="SSF51045">
    <property type="entry name" value="WW domain"/>
    <property type="match status" value="1"/>
</dbReference>
<dbReference type="SUPFAM" id="SSF48403">
    <property type="entry name" value="Ankyrin repeat"/>
    <property type="match status" value="1"/>
</dbReference>
<dbReference type="SMART" id="SM00456">
    <property type="entry name" value="WW"/>
    <property type="match status" value="3"/>
</dbReference>
<comment type="similarity">
    <text evidence="1">Belongs to the prefoldin subunit alpha family.</text>
</comment>
<feature type="region of interest" description="Disordered" evidence="4">
    <location>
        <begin position="550"/>
        <end position="572"/>
    </location>
</feature>
<feature type="repeat" description="ANK" evidence="3">
    <location>
        <begin position="917"/>
        <end position="949"/>
    </location>
</feature>
<dbReference type="SUPFAM" id="SSF50998">
    <property type="entry name" value="Quinoprotein alcohol dehydrogenase-like"/>
    <property type="match status" value="1"/>
</dbReference>
<feature type="repeat" description="ANK" evidence="3">
    <location>
        <begin position="882"/>
        <end position="914"/>
    </location>
</feature>
<dbReference type="AlphaFoldDB" id="A0A8S9VA24"/>
<dbReference type="GO" id="GO:0007021">
    <property type="term" value="P:tubulin complex assembly"/>
    <property type="evidence" value="ECO:0007669"/>
    <property type="project" value="TreeGrafter"/>
</dbReference>
<evidence type="ECO:0000259" key="5">
    <source>
        <dbReference type="PROSITE" id="PS50020"/>
    </source>
</evidence>
<feature type="compositionally biased region" description="Basic and acidic residues" evidence="4">
    <location>
        <begin position="1"/>
        <end position="19"/>
    </location>
</feature>
<feature type="domain" description="WW" evidence="5">
    <location>
        <begin position="45"/>
        <end position="78"/>
    </location>
</feature>
<name>A0A8S9VA24_PHYIN</name>
<feature type="region of interest" description="Disordered" evidence="4">
    <location>
        <begin position="288"/>
        <end position="330"/>
    </location>
</feature>
<reference evidence="6" key="1">
    <citation type="submission" date="2020-03" db="EMBL/GenBank/DDBJ databases">
        <title>Hybrid Assembly of Korean Phytophthora infestans isolates.</title>
        <authorList>
            <person name="Prokchorchik M."/>
            <person name="Lee Y."/>
            <person name="Seo J."/>
            <person name="Cho J.-H."/>
            <person name="Park Y.-E."/>
            <person name="Jang D.-C."/>
            <person name="Im J.-S."/>
            <person name="Choi J.-G."/>
            <person name="Park H.-J."/>
            <person name="Lee G.-B."/>
            <person name="Lee Y.-G."/>
            <person name="Hong S.-Y."/>
            <person name="Cho K."/>
            <person name="Sohn K.H."/>
        </authorList>
    </citation>
    <scope>NUCLEOTIDE SEQUENCE</scope>
    <source>
        <strain evidence="6">KR_2_A2</strain>
    </source>
</reference>
<evidence type="ECO:0000256" key="1">
    <source>
        <dbReference type="ARBA" id="ARBA00010048"/>
    </source>
</evidence>
<sequence length="1016" mass="113702">MDEHDPASVEAGWEERQDDASGQMYYWNSATGETSWKPPPQVNTGHVIHPWTQVCDENGHVYYLNTETMETQWTPPSTDTEKEEDASLSSDNNVLAVIGGRGRRPSTAEQMTELNRLLSGEDEGKEEEKSPGDEENVHHQETSERSTSEGESEPALDGEKCAWMMFINENDGVPYYYNNITGECLWEPPDEFCRYHQDQPQQDHQKLEQIDEMTRETEKLELPGNLHTADSQDRATDSTLDNEMTDTTAAQVMVTPEFEEKVRQAIAAVSNTPVSSSRLVLVHTPTAQQLAPRSEGGNLPSRCSARPGSGPCSARLRGSPRPSSGAPPATVRVDTVLLPAQDSLVLEEGIAEGVTENDYRDEAADVLVPALGSAEESETADNNTVANEAARSDIDGVKPADKQIMFSWYTGALVSKESDDNANDVDQSPIKAVEGVSMEVEGAASTVAATTDELVDPAALDKNTFMTALKIQCKIRSFLARRRVQAKREELQKKHVIPNENLPASDVIASTTPVVSKAVENEETLYYAQILYPPSNTAPTEEMPISAHREVDAAPSSGPSPTIATQKQHPHAALVSTRLPSVLDVTRYFPQRRSWTSPPLTQSGSTTSVHDQVAITRKKIDLKSPPQARHASQHEAKDHDKVHESRRKEDERLQRTQVVDYQRIYTESRKAFEAEKQRLLDEKKTRDNQRQREAEAERRSRIQTQHERDAARSRTVTPVDRAERLVWAYIKPQGWPNEQNIRHCGDALTETLDPTEFPDKMCAERARELQERIKRLQRASWAVDSQLEAVELRLLSELHPLTNRQRPLQAKYAAKLRCRLEQMISTVQSWQRVVDDWEEKGSASRYWSSIQALYASSSIICSNDMDTCRRQYFLNSWRGAPGGDSLLHIAAWNGREQHVALLVDEGADVNLIDSSTSHRTPLHEACRAGHVSVVVMLLRAGARLNAVDVSGDSPLHVACRQGWTRVVRILLMAANDLGDERDTRAWTQEDYFNLRNGKGRRAIDVVTLPSLMEELQ</sequence>
<feature type="compositionally biased region" description="Basic and acidic residues" evidence="4">
    <location>
        <begin position="676"/>
        <end position="712"/>
    </location>
</feature>
<feature type="repeat" description="ANK" evidence="3">
    <location>
        <begin position="950"/>
        <end position="982"/>
    </location>
</feature>
<evidence type="ECO:0000256" key="4">
    <source>
        <dbReference type="SAM" id="MobiDB-lite"/>
    </source>
</evidence>
<dbReference type="Gene3D" id="2.20.70.10">
    <property type="match status" value="3"/>
</dbReference>
<dbReference type="InterPro" id="IPR016655">
    <property type="entry name" value="PFD3"/>
</dbReference>
<feature type="domain" description="WW" evidence="5">
    <location>
        <begin position="7"/>
        <end position="41"/>
    </location>
</feature>
<dbReference type="PROSITE" id="PS50020">
    <property type="entry name" value="WW_DOMAIN_2"/>
    <property type="match status" value="3"/>
</dbReference>
<dbReference type="GO" id="GO:0015631">
    <property type="term" value="F:tubulin binding"/>
    <property type="evidence" value="ECO:0007669"/>
    <property type="project" value="TreeGrafter"/>
</dbReference>
<evidence type="ECO:0000256" key="3">
    <source>
        <dbReference type="PROSITE-ProRule" id="PRU00023"/>
    </source>
</evidence>
<dbReference type="InterPro" id="IPR011047">
    <property type="entry name" value="Quinoprotein_ADH-like_sf"/>
</dbReference>
<dbReference type="InterPro" id="IPR002110">
    <property type="entry name" value="Ankyrin_rpt"/>
</dbReference>
<feature type="domain" description="WW" evidence="5">
    <location>
        <begin position="163"/>
        <end position="191"/>
    </location>
</feature>
<dbReference type="PROSITE" id="PS50088">
    <property type="entry name" value="ANK_REPEAT"/>
    <property type="match status" value="3"/>
</dbReference>
<feature type="region of interest" description="Disordered" evidence="4">
    <location>
        <begin position="1"/>
        <end position="20"/>
    </location>
</feature>
<feature type="region of interest" description="Disordered" evidence="4">
    <location>
        <begin position="676"/>
        <end position="716"/>
    </location>
</feature>
<feature type="compositionally biased region" description="Polar residues" evidence="4">
    <location>
        <begin position="557"/>
        <end position="567"/>
    </location>
</feature>
<dbReference type="InterPro" id="IPR036770">
    <property type="entry name" value="Ankyrin_rpt-contain_sf"/>
</dbReference>
<gene>
    <name evidence="6" type="ORF">GN958_ATG00834</name>
</gene>
<keyword evidence="2" id="KW-0143">Chaperone</keyword>
<evidence type="ECO:0000256" key="2">
    <source>
        <dbReference type="ARBA" id="ARBA00023186"/>
    </source>
</evidence>
<comment type="caution">
    <text evidence="6">The sequence shown here is derived from an EMBL/GenBank/DDBJ whole genome shotgun (WGS) entry which is preliminary data.</text>
</comment>
<dbReference type="Pfam" id="PF00397">
    <property type="entry name" value="WW"/>
    <property type="match status" value="2"/>
</dbReference>
<accession>A0A8S9VA24</accession>